<keyword evidence="1" id="KW-0472">Membrane</keyword>
<keyword evidence="1" id="KW-0812">Transmembrane</keyword>
<name>G0IVW8_CYCMS</name>
<feature type="transmembrane region" description="Helical" evidence="1">
    <location>
        <begin position="6"/>
        <end position="28"/>
    </location>
</feature>
<gene>
    <name evidence="2" type="ordered locus">Cycma_1759</name>
</gene>
<dbReference type="Proteomes" id="UP000001635">
    <property type="component" value="Chromosome"/>
</dbReference>
<dbReference type="AlphaFoldDB" id="G0IVW8"/>
<organism evidence="2 3">
    <name type="scientific">Cyclobacterium marinum (strain ATCC 25205 / DSM 745 / LMG 13164 / NCIMB 1802)</name>
    <name type="common">Flectobacillus marinus</name>
    <dbReference type="NCBI Taxonomy" id="880070"/>
    <lineage>
        <taxon>Bacteria</taxon>
        <taxon>Pseudomonadati</taxon>
        <taxon>Bacteroidota</taxon>
        <taxon>Cytophagia</taxon>
        <taxon>Cytophagales</taxon>
        <taxon>Cyclobacteriaceae</taxon>
        <taxon>Cyclobacterium</taxon>
    </lineage>
</organism>
<reference evidence="3" key="1">
    <citation type="submission" date="2011-07" db="EMBL/GenBank/DDBJ databases">
        <title>The complete genome of Cyclobacterium marinum DSM 745.</title>
        <authorList>
            <person name="Lucas S."/>
            <person name="Han J."/>
            <person name="Lapidus A."/>
            <person name="Bruce D."/>
            <person name="Goodwin L."/>
            <person name="Pitluck S."/>
            <person name="Peters L."/>
            <person name="Kyrpides N."/>
            <person name="Mavromatis K."/>
            <person name="Ivanova N."/>
            <person name="Ovchinnikova G."/>
            <person name="Chertkov O."/>
            <person name="Detter J.C."/>
            <person name="Tapia R."/>
            <person name="Han C."/>
            <person name="Land M."/>
            <person name="Hauser L."/>
            <person name="Markowitz V."/>
            <person name="Cheng J.-F."/>
            <person name="Hugenholtz P."/>
            <person name="Woyke T."/>
            <person name="Wu D."/>
            <person name="Tindall B."/>
            <person name="Schuetze A."/>
            <person name="Brambilla E."/>
            <person name="Klenk H.-P."/>
            <person name="Eisen J.A."/>
        </authorList>
    </citation>
    <scope>NUCLEOTIDE SEQUENCE [LARGE SCALE GENOMIC DNA]</scope>
    <source>
        <strain evidence="3">ATCC 25205 / DSM 745 / LMG 13164 / NCIMB 1802</strain>
    </source>
</reference>
<accession>G0IVW8</accession>
<protein>
    <submittedName>
        <fullName evidence="2">Uncharacterized protein</fullName>
    </submittedName>
</protein>
<evidence type="ECO:0000256" key="1">
    <source>
        <dbReference type="SAM" id="Phobius"/>
    </source>
</evidence>
<proteinExistence type="predicted"/>
<keyword evidence="3" id="KW-1185">Reference proteome</keyword>
<evidence type="ECO:0000313" key="2">
    <source>
        <dbReference type="EMBL" id="AEL25513.1"/>
    </source>
</evidence>
<keyword evidence="1" id="KW-1133">Transmembrane helix</keyword>
<dbReference type="HOGENOM" id="CLU_3046151_0_0_10"/>
<evidence type="ECO:0000313" key="3">
    <source>
        <dbReference type="Proteomes" id="UP000001635"/>
    </source>
</evidence>
<dbReference type="KEGG" id="cmr:Cycma_1759"/>
<dbReference type="EMBL" id="CP002955">
    <property type="protein sequence ID" value="AEL25513.1"/>
    <property type="molecule type" value="Genomic_DNA"/>
</dbReference>
<sequence length="54" mass="6549">MSLMFPILYFGFYLLILGLVCFMIYSWVNKFIVLKTEQNELLREIVKRMDKRAL</sequence>